<keyword evidence="4" id="KW-0949">S-adenosyl-L-methionine</keyword>
<feature type="domain" description="DNA methylase N-4/N-6" evidence="11">
    <location>
        <begin position="34"/>
        <end position="424"/>
    </location>
</feature>
<comment type="catalytic activity">
    <reaction evidence="7">
        <text>a 2'-deoxyadenosine in DNA + S-adenosyl-L-methionine = an N(6)-methyl-2'-deoxyadenosine in DNA + S-adenosyl-L-homocysteine + H(+)</text>
        <dbReference type="Rhea" id="RHEA:15197"/>
        <dbReference type="Rhea" id="RHEA-COMP:12418"/>
        <dbReference type="Rhea" id="RHEA-COMP:12419"/>
        <dbReference type="ChEBI" id="CHEBI:15378"/>
        <dbReference type="ChEBI" id="CHEBI:57856"/>
        <dbReference type="ChEBI" id="CHEBI:59789"/>
        <dbReference type="ChEBI" id="CHEBI:90615"/>
        <dbReference type="ChEBI" id="CHEBI:90616"/>
        <dbReference type="EC" id="2.1.1.72"/>
    </reaction>
</comment>
<dbReference type="GO" id="GO:0032259">
    <property type="term" value="P:methylation"/>
    <property type="evidence" value="ECO:0007669"/>
    <property type="project" value="UniProtKB-KW"/>
</dbReference>
<accession>A0ABV2MV55</accession>
<evidence type="ECO:0000256" key="5">
    <source>
        <dbReference type="ARBA" id="ARBA00022747"/>
    </source>
</evidence>
<evidence type="ECO:0000256" key="6">
    <source>
        <dbReference type="ARBA" id="ARBA00023125"/>
    </source>
</evidence>
<feature type="region of interest" description="Disordered" evidence="10">
    <location>
        <begin position="273"/>
        <end position="326"/>
    </location>
</feature>
<evidence type="ECO:0000256" key="8">
    <source>
        <dbReference type="ARBA" id="ARBA00049120"/>
    </source>
</evidence>
<evidence type="ECO:0000259" key="11">
    <source>
        <dbReference type="Pfam" id="PF01555"/>
    </source>
</evidence>
<dbReference type="InterPro" id="IPR029063">
    <property type="entry name" value="SAM-dependent_MTases_sf"/>
</dbReference>
<evidence type="ECO:0000256" key="9">
    <source>
        <dbReference type="RuleBase" id="RU362026"/>
    </source>
</evidence>
<comment type="caution">
    <text evidence="12">The sequence shown here is derived from an EMBL/GenBank/DDBJ whole genome shotgun (WGS) entry which is preliminary data.</text>
</comment>
<keyword evidence="6" id="KW-0238">DNA-binding</keyword>
<evidence type="ECO:0000313" key="13">
    <source>
        <dbReference type="Proteomes" id="UP001549076"/>
    </source>
</evidence>
<keyword evidence="5" id="KW-0680">Restriction system</keyword>
<feature type="region of interest" description="Disordered" evidence="10">
    <location>
        <begin position="116"/>
        <end position="138"/>
    </location>
</feature>
<gene>
    <name evidence="12" type="ORF">ABID37_000867</name>
</gene>
<proteinExistence type="inferred from homology"/>
<feature type="compositionally biased region" description="Basic and acidic residues" evidence="10">
    <location>
        <begin position="305"/>
        <end position="316"/>
    </location>
</feature>
<dbReference type="GO" id="GO:0008168">
    <property type="term" value="F:methyltransferase activity"/>
    <property type="evidence" value="ECO:0007669"/>
    <property type="project" value="UniProtKB-KW"/>
</dbReference>
<evidence type="ECO:0000256" key="10">
    <source>
        <dbReference type="SAM" id="MobiDB-lite"/>
    </source>
</evidence>
<dbReference type="RefSeq" id="WP_354192863.1">
    <property type="nucleotide sequence ID" value="NZ_JBEPML010000002.1"/>
</dbReference>
<evidence type="ECO:0000256" key="4">
    <source>
        <dbReference type="ARBA" id="ARBA00022691"/>
    </source>
</evidence>
<dbReference type="InterPro" id="IPR017985">
    <property type="entry name" value="MeTrfase_CN4_CS"/>
</dbReference>
<dbReference type="Pfam" id="PF01555">
    <property type="entry name" value="N6_N4_Mtase"/>
    <property type="match status" value="1"/>
</dbReference>
<dbReference type="InterPro" id="IPR002941">
    <property type="entry name" value="DNA_methylase_N4/N6"/>
</dbReference>
<organism evidence="12 13">
    <name type="scientific">Aquamicrobium terrae</name>
    <dbReference type="NCBI Taxonomy" id="1324945"/>
    <lineage>
        <taxon>Bacteria</taxon>
        <taxon>Pseudomonadati</taxon>
        <taxon>Pseudomonadota</taxon>
        <taxon>Alphaproteobacteria</taxon>
        <taxon>Hyphomicrobiales</taxon>
        <taxon>Phyllobacteriaceae</taxon>
        <taxon>Aquamicrobium</taxon>
    </lineage>
</organism>
<evidence type="ECO:0000256" key="2">
    <source>
        <dbReference type="ARBA" id="ARBA00022603"/>
    </source>
</evidence>
<evidence type="ECO:0000313" key="12">
    <source>
        <dbReference type="EMBL" id="MET3790676.1"/>
    </source>
</evidence>
<dbReference type="InterPro" id="IPR001091">
    <property type="entry name" value="RM_Methyltransferase"/>
</dbReference>
<dbReference type="EC" id="2.1.1.-" evidence="9"/>
<name>A0ABV2MV55_9HYPH</name>
<protein>
    <recommendedName>
        <fullName evidence="9">Methyltransferase</fullName>
        <ecNumber evidence="9">2.1.1.-</ecNumber>
    </recommendedName>
</protein>
<dbReference type="PRINTS" id="PR00508">
    <property type="entry name" value="S21N4MTFRASE"/>
</dbReference>
<reference evidence="12 13" key="1">
    <citation type="submission" date="2024-06" db="EMBL/GenBank/DDBJ databases">
        <title>Genomic Encyclopedia of Type Strains, Phase IV (KMG-IV): sequencing the most valuable type-strain genomes for metagenomic binning, comparative biology and taxonomic classification.</title>
        <authorList>
            <person name="Goeker M."/>
        </authorList>
    </citation>
    <scope>NUCLEOTIDE SEQUENCE [LARGE SCALE GENOMIC DNA]</scope>
    <source>
        <strain evidence="12 13">DSM 27865</strain>
    </source>
</reference>
<keyword evidence="13" id="KW-1185">Reference proteome</keyword>
<evidence type="ECO:0000256" key="3">
    <source>
        <dbReference type="ARBA" id="ARBA00022679"/>
    </source>
</evidence>
<evidence type="ECO:0000256" key="7">
    <source>
        <dbReference type="ARBA" id="ARBA00047942"/>
    </source>
</evidence>
<keyword evidence="2 12" id="KW-0489">Methyltransferase</keyword>
<keyword evidence="3" id="KW-0808">Transferase</keyword>
<dbReference type="PROSITE" id="PS00093">
    <property type="entry name" value="N4_MTASE"/>
    <property type="match status" value="1"/>
</dbReference>
<dbReference type="Proteomes" id="UP001549076">
    <property type="component" value="Unassembled WGS sequence"/>
</dbReference>
<comment type="catalytic activity">
    <reaction evidence="8">
        <text>a 2'-deoxycytidine in DNA + S-adenosyl-L-methionine = an N(4)-methyl-2'-deoxycytidine in DNA + S-adenosyl-L-homocysteine + H(+)</text>
        <dbReference type="Rhea" id="RHEA:16857"/>
        <dbReference type="Rhea" id="RHEA-COMP:11369"/>
        <dbReference type="Rhea" id="RHEA-COMP:13674"/>
        <dbReference type="ChEBI" id="CHEBI:15378"/>
        <dbReference type="ChEBI" id="CHEBI:57856"/>
        <dbReference type="ChEBI" id="CHEBI:59789"/>
        <dbReference type="ChEBI" id="CHEBI:85452"/>
        <dbReference type="ChEBI" id="CHEBI:137933"/>
        <dbReference type="EC" id="2.1.1.113"/>
    </reaction>
</comment>
<dbReference type="Gene3D" id="3.40.50.150">
    <property type="entry name" value="Vaccinia Virus protein VP39"/>
    <property type="match status" value="2"/>
</dbReference>
<dbReference type="SUPFAM" id="SSF53335">
    <property type="entry name" value="S-adenosyl-L-methionine-dependent methyltransferases"/>
    <property type="match status" value="1"/>
</dbReference>
<evidence type="ECO:0000256" key="1">
    <source>
        <dbReference type="ARBA" id="ARBA00010203"/>
    </source>
</evidence>
<dbReference type="EMBL" id="JBEPML010000002">
    <property type="protein sequence ID" value="MET3790676.1"/>
    <property type="molecule type" value="Genomic_DNA"/>
</dbReference>
<sequence length="451" mass="49812">MSVHPDYRQFLDGRVILWVTDCFEALAAMEPDSVDCVVTSPPYWGLRDYGVDGQIGLEPTLGEHLDVMVRVFEAVKRVLKPTGTLWLNYGDCYATTPNGRCAAAYKAEGNDDRTFRDKPFSTVGPIQSRSNGGEGQHFDRRGGVLKAKDLCMIPNRLAIALQDAGWWVRSEIVWGKTNPMPDSSGAQRPSTAHEKIFLLTKSDDGEVYRARDTGEISFFPDLSERCPLITDPERDGARWIRIGSYYDAEAVRQGRTSDEDAATFRGGSYVGGVPGPRVVTGNKRIKMPDGWDTGPGGHGSHHRNGREAGKTIDKQRGHSRRHAGFNDRWDQMEKAEQQANGRLLRNFEPAPLSVWPMATQAFSDAHFATFPPELAERCIRAGCPKGGLVLDPFGGAGTTALVALRHGRRAALIELNPEYAEMAQRRIETEWRVPQKPKAADFGPLFGGEAA</sequence>
<comment type="similarity">
    <text evidence="1">Belongs to the N(4)/N(6)-methyltransferase family. N(4) subfamily.</text>
</comment>